<dbReference type="Proteomes" id="UP000019487">
    <property type="component" value="Unassembled WGS sequence"/>
</dbReference>
<sequence>MAPSRTSTVKNKHSSKHATNGSGIRNSKTTSRSQSDGVVKPKGKNATHSKGAPPKPQKQGSKLATLKKKRRVYTEKELDIPALNMITPVGVEKPKGKKKGKVFVDDRESMMTILAMVNADKDGQIESKMMRARQMEEIREARKIEHDKKQLMMKDKLSDVKNDLRKKRKRGGDDEDETPKHVAVAGTKPLKPKKKTVSFA</sequence>
<name>W9CAS8_SCLBF</name>
<comment type="subunit">
    <text evidence="4">Component of the 66S pre-ribosomal particle.</text>
</comment>
<accession>W9CAS8</accession>
<evidence type="ECO:0000256" key="3">
    <source>
        <dbReference type="ARBA" id="ARBA00008132"/>
    </source>
</evidence>
<dbReference type="GO" id="GO:0042273">
    <property type="term" value="P:ribosomal large subunit biogenesis"/>
    <property type="evidence" value="ECO:0007669"/>
    <property type="project" value="InterPro"/>
</dbReference>
<dbReference type="InterPro" id="IPR037650">
    <property type="entry name" value="Loc1"/>
</dbReference>
<feature type="compositionally biased region" description="Basic residues" evidence="10">
    <location>
        <begin position="190"/>
        <end position="200"/>
    </location>
</feature>
<dbReference type="AlphaFoldDB" id="W9CAS8"/>
<evidence type="ECO:0000256" key="8">
    <source>
        <dbReference type="ARBA" id="ARBA00023054"/>
    </source>
</evidence>
<feature type="region of interest" description="Disordered" evidence="10">
    <location>
        <begin position="1"/>
        <end position="69"/>
    </location>
</feature>
<evidence type="ECO:0000256" key="5">
    <source>
        <dbReference type="ARBA" id="ARBA00022448"/>
    </source>
</evidence>
<keyword evidence="5" id="KW-0813">Transport</keyword>
<evidence type="ECO:0000256" key="7">
    <source>
        <dbReference type="ARBA" id="ARBA00022816"/>
    </source>
</evidence>
<evidence type="ECO:0000256" key="1">
    <source>
        <dbReference type="ARBA" id="ARBA00001977"/>
    </source>
</evidence>
<feature type="region of interest" description="Disordered" evidence="10">
    <location>
        <begin position="145"/>
        <end position="200"/>
    </location>
</feature>
<dbReference type="PANTHER" id="PTHR28028:SF1">
    <property type="entry name" value="60S RIBOSOMAL SUBUNIT ASSEMBLY_EXPORT PROTEIN LOC1"/>
    <property type="match status" value="1"/>
</dbReference>
<feature type="compositionally biased region" description="Polar residues" evidence="10">
    <location>
        <begin position="17"/>
        <end position="36"/>
    </location>
</feature>
<comment type="similarity">
    <text evidence="3">Belongs to the LOC1 family.</text>
</comment>
<dbReference type="PANTHER" id="PTHR28028">
    <property type="entry name" value="60S RIBOSOMAL SUBUNIT ASSEMBLY/EXPORT PROTEIN LOC1"/>
    <property type="match status" value="1"/>
</dbReference>
<keyword evidence="12" id="KW-1185">Reference proteome</keyword>
<dbReference type="STRING" id="1432307.W9CAS8"/>
<evidence type="ECO:0000256" key="9">
    <source>
        <dbReference type="ARBA" id="ARBA00023242"/>
    </source>
</evidence>
<comment type="caution">
    <text evidence="11">The sequence shown here is derived from an EMBL/GenBank/DDBJ whole genome shotgun (WGS) entry which is preliminary data.</text>
</comment>
<dbReference type="EMBL" id="AYSA01000441">
    <property type="protein sequence ID" value="ESZ91969.1"/>
    <property type="molecule type" value="Genomic_DNA"/>
</dbReference>
<evidence type="ECO:0000313" key="12">
    <source>
        <dbReference type="Proteomes" id="UP000019487"/>
    </source>
</evidence>
<evidence type="ECO:0000256" key="2">
    <source>
        <dbReference type="ARBA" id="ARBA00004604"/>
    </source>
</evidence>
<evidence type="ECO:0000256" key="10">
    <source>
        <dbReference type="SAM" id="MobiDB-lite"/>
    </source>
</evidence>
<keyword evidence="9" id="KW-0539">Nucleus</keyword>
<dbReference type="GO" id="GO:0051028">
    <property type="term" value="P:mRNA transport"/>
    <property type="evidence" value="ECO:0007669"/>
    <property type="project" value="UniProtKB-KW"/>
</dbReference>
<protein>
    <submittedName>
        <fullName evidence="11">Putative 60S ribosomal subunit assembly/export protein LOC1</fullName>
    </submittedName>
</protein>
<keyword evidence="8" id="KW-0175">Coiled coil</keyword>
<dbReference type="HOGENOM" id="CLU_096593_0_0_1"/>
<dbReference type="OrthoDB" id="1743802at2759"/>
<organism evidence="11 12">
    <name type="scientific">Sclerotinia borealis (strain F-4128)</name>
    <dbReference type="NCBI Taxonomy" id="1432307"/>
    <lineage>
        <taxon>Eukaryota</taxon>
        <taxon>Fungi</taxon>
        <taxon>Dikarya</taxon>
        <taxon>Ascomycota</taxon>
        <taxon>Pezizomycotina</taxon>
        <taxon>Leotiomycetes</taxon>
        <taxon>Helotiales</taxon>
        <taxon>Sclerotiniaceae</taxon>
        <taxon>Sclerotinia</taxon>
    </lineage>
</organism>
<gene>
    <name evidence="11" type="ORF">SBOR_7626</name>
</gene>
<feature type="compositionally biased region" description="Basic and acidic residues" evidence="10">
    <location>
        <begin position="145"/>
        <end position="163"/>
    </location>
</feature>
<dbReference type="GO" id="GO:0030687">
    <property type="term" value="C:preribosome, large subunit precursor"/>
    <property type="evidence" value="ECO:0007669"/>
    <property type="project" value="TreeGrafter"/>
</dbReference>
<dbReference type="GO" id="GO:0005730">
    <property type="term" value="C:nucleolus"/>
    <property type="evidence" value="ECO:0007669"/>
    <property type="project" value="UniProtKB-SubCell"/>
</dbReference>
<keyword evidence="6" id="KW-0690">Ribosome biogenesis</keyword>
<dbReference type="GO" id="GO:0008298">
    <property type="term" value="P:intracellular mRNA localization"/>
    <property type="evidence" value="ECO:0007669"/>
    <property type="project" value="TreeGrafter"/>
</dbReference>
<dbReference type="GO" id="GO:0003729">
    <property type="term" value="F:mRNA binding"/>
    <property type="evidence" value="ECO:0007669"/>
    <property type="project" value="InterPro"/>
</dbReference>
<proteinExistence type="inferred from homology"/>
<evidence type="ECO:0000256" key="6">
    <source>
        <dbReference type="ARBA" id="ARBA00022517"/>
    </source>
</evidence>
<keyword evidence="7" id="KW-0509">mRNA transport</keyword>
<comment type="subcellular location">
    <subcellularLocation>
        <location evidence="2">Nucleus</location>
        <location evidence="2">Nucleolus</location>
    </subcellularLocation>
</comment>
<evidence type="ECO:0000313" key="11">
    <source>
        <dbReference type="EMBL" id="ESZ91969.1"/>
    </source>
</evidence>
<evidence type="ECO:0000256" key="4">
    <source>
        <dbReference type="ARBA" id="ARBA00011339"/>
    </source>
</evidence>
<reference evidence="11 12" key="1">
    <citation type="journal article" date="2014" name="Genome Announc.">
        <title>Draft genome sequence of Sclerotinia borealis, a psychrophilic plant pathogenic fungus.</title>
        <authorList>
            <person name="Mardanov A.V."/>
            <person name="Beletsky A.V."/>
            <person name="Kadnikov V.V."/>
            <person name="Ignatov A.N."/>
            <person name="Ravin N.V."/>
        </authorList>
    </citation>
    <scope>NUCLEOTIDE SEQUENCE [LARGE SCALE GENOMIC DNA]</scope>
    <source>
        <strain evidence="12">F-4157</strain>
    </source>
</reference>
<comment type="function">
    <text evidence="1">Required for efficient assembly and nuclear export of the 60S ribosomal subunit.</text>
</comment>